<comment type="caution">
    <text evidence="1">The sequence shown here is derived from an EMBL/GenBank/DDBJ whole genome shotgun (WGS) entry which is preliminary data.</text>
</comment>
<sequence length="64" mass="7045">MLIGILRCVLSSIHLISMSSIVSRRESLEPRRTREVVESLDGISNTISALAGVEIGGEEQQMEF</sequence>
<evidence type="ECO:0000313" key="2">
    <source>
        <dbReference type="Proteomes" id="UP000324222"/>
    </source>
</evidence>
<reference evidence="1 2" key="1">
    <citation type="submission" date="2019-05" db="EMBL/GenBank/DDBJ databases">
        <title>Another draft genome of Portunus trituberculatus and its Hox gene families provides insights of decapod evolution.</title>
        <authorList>
            <person name="Jeong J.-H."/>
            <person name="Song I."/>
            <person name="Kim S."/>
            <person name="Choi T."/>
            <person name="Kim D."/>
            <person name="Ryu S."/>
            <person name="Kim W."/>
        </authorList>
    </citation>
    <scope>NUCLEOTIDE SEQUENCE [LARGE SCALE GENOMIC DNA]</scope>
    <source>
        <tissue evidence="1">Muscle</tissue>
    </source>
</reference>
<dbReference type="AlphaFoldDB" id="A0A5B7E3R7"/>
<protein>
    <submittedName>
        <fullName evidence="1">Uncharacterized protein</fullName>
    </submittedName>
</protein>
<keyword evidence="2" id="KW-1185">Reference proteome</keyword>
<accession>A0A5B7E3R7</accession>
<evidence type="ECO:0000313" key="1">
    <source>
        <dbReference type="EMBL" id="MPC28069.1"/>
    </source>
</evidence>
<dbReference type="Proteomes" id="UP000324222">
    <property type="component" value="Unassembled WGS sequence"/>
</dbReference>
<organism evidence="1 2">
    <name type="scientific">Portunus trituberculatus</name>
    <name type="common">Swimming crab</name>
    <name type="synonym">Neptunus trituberculatus</name>
    <dbReference type="NCBI Taxonomy" id="210409"/>
    <lineage>
        <taxon>Eukaryota</taxon>
        <taxon>Metazoa</taxon>
        <taxon>Ecdysozoa</taxon>
        <taxon>Arthropoda</taxon>
        <taxon>Crustacea</taxon>
        <taxon>Multicrustacea</taxon>
        <taxon>Malacostraca</taxon>
        <taxon>Eumalacostraca</taxon>
        <taxon>Eucarida</taxon>
        <taxon>Decapoda</taxon>
        <taxon>Pleocyemata</taxon>
        <taxon>Brachyura</taxon>
        <taxon>Eubrachyura</taxon>
        <taxon>Portunoidea</taxon>
        <taxon>Portunidae</taxon>
        <taxon>Portuninae</taxon>
        <taxon>Portunus</taxon>
    </lineage>
</organism>
<name>A0A5B7E3R7_PORTR</name>
<gene>
    <name evidence="1" type="ORF">E2C01_021263</name>
</gene>
<proteinExistence type="predicted"/>
<dbReference type="EMBL" id="VSRR010001850">
    <property type="protein sequence ID" value="MPC28069.1"/>
    <property type="molecule type" value="Genomic_DNA"/>
</dbReference>